<keyword evidence="2" id="KW-1185">Reference proteome</keyword>
<dbReference type="EMBL" id="CAJJDN010000060">
    <property type="protein sequence ID" value="CAD8093091.1"/>
    <property type="molecule type" value="Genomic_DNA"/>
</dbReference>
<accession>A0A8S1NS75</accession>
<evidence type="ECO:0000313" key="1">
    <source>
        <dbReference type="EMBL" id="CAD8093091.1"/>
    </source>
</evidence>
<protein>
    <submittedName>
        <fullName evidence="1">Uncharacterized protein</fullName>
    </submittedName>
</protein>
<dbReference type="AlphaFoldDB" id="A0A8S1NS75"/>
<reference evidence="1" key="1">
    <citation type="submission" date="2021-01" db="EMBL/GenBank/DDBJ databases">
        <authorList>
            <consortium name="Genoscope - CEA"/>
            <person name="William W."/>
        </authorList>
    </citation>
    <scope>NUCLEOTIDE SEQUENCE</scope>
</reference>
<organism evidence="1 2">
    <name type="scientific">Paramecium sonneborni</name>
    <dbReference type="NCBI Taxonomy" id="65129"/>
    <lineage>
        <taxon>Eukaryota</taxon>
        <taxon>Sar</taxon>
        <taxon>Alveolata</taxon>
        <taxon>Ciliophora</taxon>
        <taxon>Intramacronucleata</taxon>
        <taxon>Oligohymenophorea</taxon>
        <taxon>Peniculida</taxon>
        <taxon>Parameciidae</taxon>
        <taxon>Paramecium</taxon>
    </lineage>
</organism>
<comment type="caution">
    <text evidence="1">The sequence shown here is derived from an EMBL/GenBank/DDBJ whole genome shotgun (WGS) entry which is preliminary data.</text>
</comment>
<name>A0A8S1NS75_9CILI</name>
<evidence type="ECO:0000313" key="2">
    <source>
        <dbReference type="Proteomes" id="UP000692954"/>
    </source>
</evidence>
<gene>
    <name evidence="1" type="ORF">PSON_ATCC_30995.1.T0600091</name>
</gene>
<proteinExistence type="predicted"/>
<dbReference type="Proteomes" id="UP000692954">
    <property type="component" value="Unassembled WGS sequence"/>
</dbReference>
<sequence length="37" mass="4648">MIAAIFIIEAIRQNQYKMIQYHMKWIKNQIFQKHQLK</sequence>